<feature type="region of interest" description="Disordered" evidence="1">
    <location>
        <begin position="49"/>
        <end position="72"/>
    </location>
</feature>
<evidence type="ECO:0000313" key="2">
    <source>
        <dbReference type="EMBL" id="UVQ72214.1"/>
    </source>
</evidence>
<evidence type="ECO:0000256" key="1">
    <source>
        <dbReference type="SAM" id="MobiDB-lite"/>
    </source>
</evidence>
<proteinExistence type="predicted"/>
<dbReference type="Proteomes" id="UP001060104">
    <property type="component" value="Chromosome"/>
</dbReference>
<evidence type="ECO:0000313" key="3">
    <source>
        <dbReference type="Proteomes" id="UP001060104"/>
    </source>
</evidence>
<dbReference type="RefSeq" id="WP_224207100.1">
    <property type="nucleotide sequence ID" value="NZ_CP081916.1"/>
</dbReference>
<dbReference type="GeneID" id="69589513"/>
<accession>A0ABY5T2W5</accession>
<reference evidence="2" key="1">
    <citation type="submission" date="2022-08" db="EMBL/GenBank/DDBJ databases">
        <title>Genome Sequencing of Bacteroides fragilis Group Isolates with Nanopore Technology.</title>
        <authorList>
            <person name="Tisza M.J."/>
            <person name="Smith D."/>
            <person name="Dekker J.P."/>
        </authorList>
    </citation>
    <scope>NUCLEOTIDE SEQUENCE</scope>
    <source>
        <strain evidence="2">BFG-527</strain>
    </source>
</reference>
<dbReference type="EMBL" id="CP103141">
    <property type="protein sequence ID" value="UVQ72214.1"/>
    <property type="molecule type" value="Genomic_DNA"/>
</dbReference>
<sequence length="72" mass="7929">MNEQRKKKYETPVTTHVQVEVENSICAASVTPEKGQDVATDRHVDINQQIDGGDWNFNTGGGLQPGDNTGWD</sequence>
<gene>
    <name evidence="2" type="ORF">NXY30_14055</name>
</gene>
<protein>
    <submittedName>
        <fullName evidence="2">Uncharacterized protein</fullName>
    </submittedName>
</protein>
<keyword evidence="3" id="KW-1185">Reference proteome</keyword>
<name>A0ABY5T2W5_9BACE</name>
<organism evidence="2 3">
    <name type="scientific">Bacteroides faecis</name>
    <dbReference type="NCBI Taxonomy" id="674529"/>
    <lineage>
        <taxon>Bacteria</taxon>
        <taxon>Pseudomonadati</taxon>
        <taxon>Bacteroidota</taxon>
        <taxon>Bacteroidia</taxon>
        <taxon>Bacteroidales</taxon>
        <taxon>Bacteroidaceae</taxon>
        <taxon>Bacteroides</taxon>
    </lineage>
</organism>